<evidence type="ECO:0000256" key="1">
    <source>
        <dbReference type="SAM" id="MobiDB-lite"/>
    </source>
</evidence>
<sequence length="203" mass="22029">MGDEDDAAAADRRPEDDPPDRSDRPGARSRRPSVAFAALAVVGLTALCLYARCSGGQDVTPEALADAREAWARAMIRDYDLEWTSSGIARNHYFVTVRAGEVRKVEAVAPDGRRFEMAPAEKRFYGVDGLFTTIADELAQLRTERPFGQPPGARIVMRFAPDPKLGYPRLYRRDVMGTAQGLAIDVVRLTPAGDGPSAPGSPP</sequence>
<reference evidence="2 3" key="1">
    <citation type="submission" date="2019-08" db="EMBL/GenBank/DDBJ databases">
        <title>Deep-cultivation of Planctomycetes and their phenomic and genomic characterization uncovers novel biology.</title>
        <authorList>
            <person name="Wiegand S."/>
            <person name="Jogler M."/>
            <person name="Boedeker C."/>
            <person name="Pinto D."/>
            <person name="Vollmers J."/>
            <person name="Rivas-Marin E."/>
            <person name="Kohn T."/>
            <person name="Peeters S.H."/>
            <person name="Heuer A."/>
            <person name="Rast P."/>
            <person name="Oberbeckmann S."/>
            <person name="Bunk B."/>
            <person name="Jeske O."/>
            <person name="Meyerdierks A."/>
            <person name="Storesund J.E."/>
            <person name="Kallscheuer N."/>
            <person name="Luecker S."/>
            <person name="Lage O.M."/>
            <person name="Pohl T."/>
            <person name="Merkel B.J."/>
            <person name="Hornburger P."/>
            <person name="Mueller R.-W."/>
            <person name="Bruemmer F."/>
            <person name="Labrenz M."/>
            <person name="Spormann A.M."/>
            <person name="Op den Camp H."/>
            <person name="Overmann J."/>
            <person name="Amann R."/>
            <person name="Jetten M.S.M."/>
            <person name="Mascher T."/>
            <person name="Medema M.H."/>
            <person name="Devos D.P."/>
            <person name="Kaster A.-K."/>
            <person name="Ovreas L."/>
            <person name="Rohde M."/>
            <person name="Galperin M.Y."/>
            <person name="Jogler C."/>
        </authorList>
    </citation>
    <scope>NUCLEOTIDE SEQUENCE [LARGE SCALE GENOMIC DNA]</scope>
    <source>
        <strain evidence="2 3">OJF2</strain>
    </source>
</reference>
<name>A0A5B9W4R6_9BACT</name>
<feature type="compositionally biased region" description="Basic and acidic residues" evidence="1">
    <location>
        <begin position="9"/>
        <end position="26"/>
    </location>
</feature>
<organism evidence="2 3">
    <name type="scientific">Aquisphaera giovannonii</name>
    <dbReference type="NCBI Taxonomy" id="406548"/>
    <lineage>
        <taxon>Bacteria</taxon>
        <taxon>Pseudomonadati</taxon>
        <taxon>Planctomycetota</taxon>
        <taxon>Planctomycetia</taxon>
        <taxon>Isosphaerales</taxon>
        <taxon>Isosphaeraceae</taxon>
        <taxon>Aquisphaera</taxon>
    </lineage>
</organism>
<keyword evidence="3" id="KW-1185">Reference proteome</keyword>
<evidence type="ECO:0000313" key="3">
    <source>
        <dbReference type="Proteomes" id="UP000324233"/>
    </source>
</evidence>
<accession>A0A5B9W4R6</accession>
<evidence type="ECO:0000313" key="2">
    <source>
        <dbReference type="EMBL" id="QEH35656.1"/>
    </source>
</evidence>
<feature type="region of interest" description="Disordered" evidence="1">
    <location>
        <begin position="1"/>
        <end position="30"/>
    </location>
</feature>
<dbReference type="RefSeq" id="WP_246196085.1">
    <property type="nucleotide sequence ID" value="NZ_CP042997.1"/>
</dbReference>
<dbReference type="Proteomes" id="UP000324233">
    <property type="component" value="Chromosome"/>
</dbReference>
<protein>
    <submittedName>
        <fullName evidence="2">Uncharacterized protein</fullName>
    </submittedName>
</protein>
<proteinExistence type="predicted"/>
<dbReference type="AlphaFoldDB" id="A0A5B9W4R6"/>
<dbReference type="EMBL" id="CP042997">
    <property type="protein sequence ID" value="QEH35656.1"/>
    <property type="molecule type" value="Genomic_DNA"/>
</dbReference>
<gene>
    <name evidence="2" type="ORF">OJF2_42110</name>
</gene>
<dbReference type="KEGG" id="agv:OJF2_42110"/>